<dbReference type="InterPro" id="IPR050534">
    <property type="entry name" value="Coronavir_polyprotein_1ab"/>
</dbReference>
<dbReference type="CDD" id="cd18808">
    <property type="entry name" value="SF1_C_Upf1"/>
    <property type="match status" value="1"/>
</dbReference>
<evidence type="ECO:0000259" key="7">
    <source>
        <dbReference type="Pfam" id="PF13086"/>
    </source>
</evidence>
<dbReference type="SUPFAM" id="SSF52540">
    <property type="entry name" value="P-loop containing nucleoside triphosphate hydrolases"/>
    <property type="match status" value="1"/>
</dbReference>
<dbReference type="Gene3D" id="3.40.960.10">
    <property type="entry name" value="VSR Endonuclease"/>
    <property type="match status" value="1"/>
</dbReference>
<dbReference type="Gene3D" id="3.40.50.300">
    <property type="entry name" value="P-loop containing nucleotide triphosphate hydrolases"/>
    <property type="match status" value="3"/>
</dbReference>
<keyword evidence="11" id="KW-1185">Reference proteome</keyword>
<dbReference type="InterPro" id="IPR011335">
    <property type="entry name" value="Restrct_endonuc-II-like"/>
</dbReference>
<dbReference type="InterPro" id="IPR027417">
    <property type="entry name" value="P-loop_NTPase"/>
</dbReference>
<dbReference type="Pfam" id="PF18741">
    <property type="entry name" value="MTES_1575"/>
    <property type="match status" value="1"/>
</dbReference>
<comment type="similarity">
    <text evidence="1">Belongs to the DNA2/NAM7 helicase family.</text>
</comment>
<gene>
    <name evidence="10" type="ORF">CNX65_23780</name>
</gene>
<organism evidence="10 11">
    <name type="scientific">Actinosynnema pretiosum</name>
    <dbReference type="NCBI Taxonomy" id="42197"/>
    <lineage>
        <taxon>Bacteria</taxon>
        <taxon>Bacillati</taxon>
        <taxon>Actinomycetota</taxon>
        <taxon>Actinomycetes</taxon>
        <taxon>Pseudonocardiales</taxon>
        <taxon>Pseudonocardiaceae</taxon>
        <taxon>Actinosynnema</taxon>
    </lineage>
</organism>
<evidence type="ECO:0000256" key="2">
    <source>
        <dbReference type="ARBA" id="ARBA00022741"/>
    </source>
</evidence>
<protein>
    <submittedName>
        <fullName evidence="10">DNA helicase</fullName>
    </submittedName>
</protein>
<feature type="domain" description="Restriction endonuclease type II-like" evidence="9">
    <location>
        <begin position="1144"/>
        <end position="1237"/>
    </location>
</feature>
<keyword evidence="3" id="KW-0378">Hydrolase</keyword>
<dbReference type="InterPro" id="IPR041677">
    <property type="entry name" value="DNA2/NAM7_AAA_11"/>
</dbReference>
<dbReference type="KEGG" id="apre:CNX65_23780"/>
<evidence type="ECO:0000256" key="3">
    <source>
        <dbReference type="ARBA" id="ARBA00022801"/>
    </source>
</evidence>
<dbReference type="GO" id="GO:0043139">
    <property type="term" value="F:5'-3' DNA helicase activity"/>
    <property type="evidence" value="ECO:0007669"/>
    <property type="project" value="TreeGrafter"/>
</dbReference>
<dbReference type="SUPFAM" id="SSF52980">
    <property type="entry name" value="Restriction endonuclease-like"/>
    <property type="match status" value="1"/>
</dbReference>
<evidence type="ECO:0000313" key="11">
    <source>
        <dbReference type="Proteomes" id="UP000218505"/>
    </source>
</evidence>
<dbReference type="Pfam" id="PF13087">
    <property type="entry name" value="AAA_12"/>
    <property type="match status" value="1"/>
</dbReference>
<sequence length="1349" mass="150218">MAMENDHARIALVRAKAESWADDLVDFGPNNTLLHYRDSKAWSLDLVGGSPEGVEQLLSGRRTRLDSLVDGAAHASACQRARNLRRRMLTFQEEQGIDLGKLAHGLFLLEPTSTKGTAPVKPLRAPLVLQPLTITPRTAAETDYVLQLVGAPEVNPVLLYALNRQHGVDLDVEQLTDHLNDVLAENEDRRAHAGLVHDALSSLVTRHGRAAEFEDRLFASTFSFDKLPVVRELKECAELLAAHDVIAAAAGHEPAKRLLRDTAGGHHPVGPDAVAVRDEFLVLDADSSQQHAVNAVLGGQHVVVQGPPGTGKSQTIANIVAAASAKGWRVLFVAEKRAAIEAVTSRLEQVDLGHLVFDLHQQRLDKRQIAQQVSESLERASKEPPVDDEGLHRRLSGQRDDLLEHDKALHEPVEPWGVTAFSLYERLLALGPENDNPVRFHRAVLRALSGEVLGQAEEALVRFVNSDGLRFRRGDSAWSHSLIRTDEEMEDMVVQLDQLHAKTWPKAQDRMHRLIGQVGFRRPSDLPGWEQVLHLLREVGKTLAVFTEEVFGDALEDHCFATGDRRWRAAHPRPLNWWQRHQVRKEARALRKAGRCDRRTLHAGLRTALAQREHWRELATDGGAPQEIVGLAEAVAEIAKARDQLAAVAMGARLSEPAEWSEQEVTQQVERLRADRGTLFQVPMLNELTARLVGLGLEQLLDALVERDADAKLARGALHFSWLSSLLDEYRIRVPHLGRFAGRHHSHLVSEFQEGDASHFRLNARRVRRQVAERLRAARDAHPDQNEVVRAEAKRKRGHMPLRKLVAKAPDVLLAARPCWAMSPIVVSRLLPAERLFDLVVFDEASQVEPQDSMTAIMRGRQLVVAGDERQLPPSAWFRANLNGGDSDEDEEEEGTGTPHLGDFESILSCLSTFIPDNRMLEWHYRSQDERLIAFSNDAFYGGKLITFPGCRQESPLALHQVDGRVEPGKEGSAAAESAKVLELVLAHVRTAPEDTLGVITLGNPHAKRIEHVLRRAAAEHEDLAGFTERMQSAGRRLFVKSIEQVQGDERDAIVLSLGAAKAASGRLNMSAFGPINHQGGERRLNVAITRARKRVDVVTSFSPLDMEPKSVGAEQLRRYLEFAGNGGSLGLVGGGLETPLNGFEQSVHDALVGAGVPVRPQWGFAGYRIDFALAHRDQPGRMVLAVEADGDRYHRLGSARNRDRLRQEHLERLGWRFHRVWASEWFSDPAAQTALIVRSWEQAMLDAERDVPHQPRAAARVPDPRQAVERGERPGFLAVKRTKIDDYRDRELVELCSWLLADRLPVDRDSRIGEAVRELGFSRRTNRMAQRIGDALARAEQRSDSQGA</sequence>
<keyword evidence="2" id="KW-0547">Nucleotide-binding</keyword>
<dbReference type="GO" id="GO:0005524">
    <property type="term" value="F:ATP binding"/>
    <property type="evidence" value="ECO:0007669"/>
    <property type="project" value="UniProtKB-KW"/>
</dbReference>
<evidence type="ECO:0000256" key="6">
    <source>
        <dbReference type="SAM" id="MobiDB-lite"/>
    </source>
</evidence>
<evidence type="ECO:0000259" key="8">
    <source>
        <dbReference type="Pfam" id="PF13087"/>
    </source>
</evidence>
<evidence type="ECO:0000256" key="5">
    <source>
        <dbReference type="ARBA" id="ARBA00022840"/>
    </source>
</evidence>
<feature type="domain" description="DNA2/NAM7 helicase helicase" evidence="7">
    <location>
        <begin position="286"/>
        <end position="387"/>
    </location>
</feature>
<keyword evidence="5" id="KW-0067">ATP-binding</keyword>
<dbReference type="GO" id="GO:0016787">
    <property type="term" value="F:hydrolase activity"/>
    <property type="evidence" value="ECO:0007669"/>
    <property type="project" value="UniProtKB-KW"/>
</dbReference>
<dbReference type="Proteomes" id="UP000218505">
    <property type="component" value="Chromosome"/>
</dbReference>
<evidence type="ECO:0000256" key="1">
    <source>
        <dbReference type="ARBA" id="ARBA00007913"/>
    </source>
</evidence>
<keyword evidence="4 10" id="KW-0347">Helicase</keyword>
<feature type="domain" description="DNA2/NAM7 helicase-like C-terminal" evidence="8">
    <location>
        <begin position="918"/>
        <end position="1100"/>
    </location>
</feature>
<accession>A0A290ZAA6</accession>
<dbReference type="FunFam" id="3.40.960.10:FF:000002">
    <property type="entry name" value="DNA helicase related protein"/>
    <property type="match status" value="1"/>
</dbReference>
<evidence type="ECO:0000256" key="4">
    <source>
        <dbReference type="ARBA" id="ARBA00022806"/>
    </source>
</evidence>
<dbReference type="PANTHER" id="PTHR43788:SF8">
    <property type="entry name" value="DNA-BINDING PROTEIN SMUBP-2"/>
    <property type="match status" value="1"/>
</dbReference>
<dbReference type="InterPro" id="IPR047187">
    <property type="entry name" value="SF1_C_Upf1"/>
</dbReference>
<feature type="compositionally biased region" description="Acidic residues" evidence="6">
    <location>
        <begin position="886"/>
        <end position="895"/>
    </location>
</feature>
<dbReference type="Pfam" id="PF13086">
    <property type="entry name" value="AAA_11"/>
    <property type="match status" value="1"/>
</dbReference>
<dbReference type="PANTHER" id="PTHR43788">
    <property type="entry name" value="DNA2/NAM7 HELICASE FAMILY MEMBER"/>
    <property type="match status" value="1"/>
</dbReference>
<dbReference type="EMBL" id="CP023445">
    <property type="protein sequence ID" value="ATE55924.1"/>
    <property type="molecule type" value="Genomic_DNA"/>
</dbReference>
<reference evidence="10" key="1">
    <citation type="submission" date="2017-09" db="EMBL/GenBank/DDBJ databases">
        <title>Complete Genome Sequence of ansamitocin-producing Bacterium Actinosynnema pretiosum X47.</title>
        <authorList>
            <person name="Cao G."/>
            <person name="Zong G."/>
            <person name="Zhong C."/>
            <person name="Fu J."/>
        </authorList>
    </citation>
    <scope>NUCLEOTIDE SEQUENCE [LARGE SCALE GENOMIC DNA]</scope>
    <source>
        <strain evidence="10">X47</strain>
    </source>
</reference>
<dbReference type="InterPro" id="IPR049468">
    <property type="entry name" value="Restrct_endonuc-II-like_dom"/>
</dbReference>
<proteinExistence type="inferred from homology"/>
<evidence type="ECO:0000259" key="9">
    <source>
        <dbReference type="Pfam" id="PF18741"/>
    </source>
</evidence>
<evidence type="ECO:0000313" key="10">
    <source>
        <dbReference type="EMBL" id="ATE55924.1"/>
    </source>
</evidence>
<feature type="region of interest" description="Disordered" evidence="6">
    <location>
        <begin position="880"/>
        <end position="900"/>
    </location>
</feature>
<dbReference type="InterPro" id="IPR041679">
    <property type="entry name" value="DNA2/NAM7-like_C"/>
</dbReference>
<name>A0A290ZAA6_9PSEU</name>